<sequence length="121" mass="14393">MAVFVNQLNYTKWMYTIMQAFGVPPTKELEEHLKFLEVTIEKFRKQKYDYVMSLSEFRHSHYLLTNDYLIAAAESVKQMTDAKTKANLNNIIDYLKSRTNNYESIWNQLQRKEGALFPDNK</sequence>
<evidence type="ECO:0000313" key="1">
    <source>
        <dbReference type="EMBL" id="ATP01499.1"/>
    </source>
</evidence>
<dbReference type="GeneID" id="39331118"/>
<reference evidence="1" key="1">
    <citation type="submission" date="2017-02" db="EMBL/GenBank/DDBJ databases">
        <title>The complete mitochondrial genome sequence of the green macroalga Ulva compressa.</title>
        <authorList>
            <person name="Liu F."/>
        </authorList>
    </citation>
    <scope>NUCLEOTIDE SEQUENCE</scope>
</reference>
<organism evidence="1">
    <name type="scientific">Ulva compressa</name>
    <name type="common">Green alga</name>
    <name type="synonym">Enteromorpha compressa</name>
    <dbReference type="NCBI Taxonomy" id="63659"/>
    <lineage>
        <taxon>Eukaryota</taxon>
        <taxon>Viridiplantae</taxon>
        <taxon>Chlorophyta</taxon>
        <taxon>core chlorophytes</taxon>
        <taxon>Ulvophyceae</taxon>
        <taxon>OUU clade</taxon>
        <taxon>Ulvales</taxon>
        <taxon>Ulvaceae</taxon>
        <taxon>Ulva</taxon>
    </lineage>
</organism>
<geneLocation type="mitochondrion" evidence="1"/>
<name>A0A3S6P9B5_ULVCO</name>
<dbReference type="AlphaFoldDB" id="A0A3S6P9B5"/>
<protein>
    <submittedName>
        <fullName evidence="1">Uncharacterized protein</fullName>
    </submittedName>
</protein>
<keyword evidence="1" id="KW-0496">Mitochondrion</keyword>
<dbReference type="EMBL" id="KY626327">
    <property type="protein sequence ID" value="ATP01499.1"/>
    <property type="molecule type" value="Genomic_DNA"/>
</dbReference>
<dbReference type="EMBL" id="MH093740">
    <property type="protein sequence ID" value="AZT79240.1"/>
    <property type="molecule type" value="Genomic_DNA"/>
</dbReference>
<accession>A0A3S6P9B5</accession>
<proteinExistence type="predicted"/>
<gene>
    <name evidence="1" type="primary">orf121</name>
</gene>
<dbReference type="RefSeq" id="YP_009560613.1">
    <property type="nucleotide sequence ID" value="NC_041082.1"/>
</dbReference>